<keyword evidence="2" id="KW-0812">Transmembrane</keyword>
<dbReference type="InterPro" id="IPR055912">
    <property type="entry name" value="DUF7489"/>
</dbReference>
<dbReference type="PRINTS" id="PR00625">
    <property type="entry name" value="JDOMAIN"/>
</dbReference>
<dbReference type="InParanoid" id="M1YNK7"/>
<dbReference type="Gene3D" id="1.10.287.110">
    <property type="entry name" value="DnaJ domain"/>
    <property type="match status" value="1"/>
</dbReference>
<evidence type="ECO:0000256" key="1">
    <source>
        <dbReference type="ARBA" id="ARBA00023186"/>
    </source>
</evidence>
<dbReference type="SUPFAM" id="SSF46565">
    <property type="entry name" value="Chaperone J-domain"/>
    <property type="match status" value="1"/>
</dbReference>
<dbReference type="InterPro" id="IPR001623">
    <property type="entry name" value="DnaJ_domain"/>
</dbReference>
<dbReference type="GO" id="GO:0051087">
    <property type="term" value="F:protein-folding chaperone binding"/>
    <property type="evidence" value="ECO:0007669"/>
    <property type="project" value="TreeGrafter"/>
</dbReference>
<evidence type="ECO:0000259" key="3">
    <source>
        <dbReference type="PROSITE" id="PS50076"/>
    </source>
</evidence>
<dbReference type="PANTHER" id="PTHR44360">
    <property type="entry name" value="DNAJ HOMOLOG SUBFAMILY B MEMBER 9"/>
    <property type="match status" value="1"/>
</dbReference>
<gene>
    <name evidence="4" type="ORF">NITGR_950069</name>
</gene>
<dbReference type="STRING" id="1266370.NITGR_950069"/>
<keyword evidence="5" id="KW-1185">Reference proteome</keyword>
<proteinExistence type="predicted"/>
<dbReference type="GO" id="GO:0051787">
    <property type="term" value="F:misfolded protein binding"/>
    <property type="evidence" value="ECO:0007669"/>
    <property type="project" value="TreeGrafter"/>
</dbReference>
<accession>M1YNK7</accession>
<comment type="caution">
    <text evidence="4">The sequence shown here is derived from an EMBL/GenBank/DDBJ whole genome shotgun (WGS) entry which is preliminary data.</text>
</comment>
<sequence>MTTKNHYEILGVAPEATYAEIKKAYRELAKQHHPDKNPESRDGHHDRFAEIAEAYRVLSNLNRRRDYDALLFGAPPPHSGPKGPHRFYRPHYSGYPYFQYDFITPFIHSFFVGDLRARPTEKDRMQRLLLNPRVLMVAMFGALYFFKFFTSMAGEITDKNIEEKLFQTQSYYLSVNTDEGTEKKKRVKRDLFKEVQVGDRIEKDFFSFTYRLNDREISYWELPRFLLQVGMIHLVLSGGLWWLERGRR</sequence>
<feature type="domain" description="J" evidence="3">
    <location>
        <begin position="5"/>
        <end position="71"/>
    </location>
</feature>
<dbReference type="AlphaFoldDB" id="M1YNK7"/>
<dbReference type="InterPro" id="IPR051948">
    <property type="entry name" value="Hsp70_co-chaperone_J-domain"/>
</dbReference>
<feature type="transmembrane region" description="Helical" evidence="2">
    <location>
        <begin position="128"/>
        <end position="146"/>
    </location>
</feature>
<dbReference type="Pfam" id="PF00226">
    <property type="entry name" value="DnaJ"/>
    <property type="match status" value="1"/>
</dbReference>
<dbReference type="Pfam" id="PF24315">
    <property type="entry name" value="DUF7489"/>
    <property type="match status" value="1"/>
</dbReference>
<dbReference type="OrthoDB" id="9779889at2"/>
<keyword evidence="2" id="KW-1133">Transmembrane helix</keyword>
<organism evidence="4 5">
    <name type="scientific">Nitrospina gracilis (strain 3/211)</name>
    <dbReference type="NCBI Taxonomy" id="1266370"/>
    <lineage>
        <taxon>Bacteria</taxon>
        <taxon>Pseudomonadati</taxon>
        <taxon>Nitrospinota/Tectimicrobiota group</taxon>
        <taxon>Nitrospinota</taxon>
        <taxon>Nitrospinia</taxon>
        <taxon>Nitrospinales</taxon>
        <taxon>Nitrospinaceae</taxon>
        <taxon>Nitrospina</taxon>
    </lineage>
</organism>
<keyword evidence="1" id="KW-0143">Chaperone</keyword>
<evidence type="ECO:0000313" key="5">
    <source>
        <dbReference type="Proteomes" id="UP000011704"/>
    </source>
</evidence>
<dbReference type="HOGENOM" id="CLU_1119250_0_0_0"/>
<protein>
    <recommendedName>
        <fullName evidence="3">J domain-containing protein</fullName>
    </recommendedName>
</protein>
<dbReference type="EMBL" id="CAQJ01000105">
    <property type="protein sequence ID" value="CCQ92111.1"/>
    <property type="molecule type" value="Genomic_DNA"/>
</dbReference>
<dbReference type="GO" id="GO:0036503">
    <property type="term" value="P:ERAD pathway"/>
    <property type="evidence" value="ECO:0007669"/>
    <property type="project" value="TreeGrafter"/>
</dbReference>
<dbReference type="InterPro" id="IPR036869">
    <property type="entry name" value="J_dom_sf"/>
</dbReference>
<name>M1YNK7_NITG3</name>
<keyword evidence="2" id="KW-0472">Membrane</keyword>
<dbReference type="SMART" id="SM00271">
    <property type="entry name" value="DnaJ"/>
    <property type="match status" value="1"/>
</dbReference>
<evidence type="ECO:0000256" key="2">
    <source>
        <dbReference type="SAM" id="Phobius"/>
    </source>
</evidence>
<reference evidence="4 5" key="1">
    <citation type="journal article" date="2013" name="Front. Microbiol.">
        <title>The genome of Nitrospina gracilis illuminates the metabolism and evolution of the major marine nitrite oxidizer.</title>
        <authorList>
            <person name="Luecker S."/>
            <person name="Nowka B."/>
            <person name="Rattei T."/>
            <person name="Spieck E."/>
            <person name="and Daims H."/>
        </authorList>
    </citation>
    <scope>NUCLEOTIDE SEQUENCE [LARGE SCALE GENOMIC DNA]</scope>
    <source>
        <strain evidence="4 5">3/211</strain>
    </source>
</reference>
<dbReference type="PROSITE" id="PS50076">
    <property type="entry name" value="DNAJ_2"/>
    <property type="match status" value="1"/>
</dbReference>
<dbReference type="Proteomes" id="UP000011704">
    <property type="component" value="Unassembled WGS sequence"/>
</dbReference>
<feature type="transmembrane region" description="Helical" evidence="2">
    <location>
        <begin position="225"/>
        <end position="243"/>
    </location>
</feature>
<dbReference type="PANTHER" id="PTHR44360:SF1">
    <property type="entry name" value="DNAJ HOMOLOG SUBFAMILY B MEMBER 9"/>
    <property type="match status" value="1"/>
</dbReference>
<dbReference type="RefSeq" id="WP_005011655.1">
    <property type="nucleotide sequence ID" value="NZ_HG422173.1"/>
</dbReference>
<dbReference type="CDD" id="cd06257">
    <property type="entry name" value="DnaJ"/>
    <property type="match status" value="1"/>
</dbReference>
<evidence type="ECO:0000313" key="4">
    <source>
        <dbReference type="EMBL" id="CCQ92111.1"/>
    </source>
</evidence>